<name>A0ABN3XTD6_9ACTN</name>
<evidence type="ECO:0000256" key="3">
    <source>
        <dbReference type="ARBA" id="ARBA00022840"/>
    </source>
</evidence>
<evidence type="ECO:0000313" key="7">
    <source>
        <dbReference type="EMBL" id="GAA2989057.1"/>
    </source>
</evidence>
<feature type="region of interest" description="Disordered" evidence="5">
    <location>
        <begin position="346"/>
        <end position="365"/>
    </location>
</feature>
<dbReference type="EMBL" id="BAAAWD010000003">
    <property type="protein sequence ID" value="GAA2989057.1"/>
    <property type="molecule type" value="Genomic_DNA"/>
</dbReference>
<sequence>MKIVFIGSGAGGLGAPAFARAAALGFTPVLVTADPAPRTGVRAAGVRVLTCDLDSPATLAGRLRHALGEIAGVTAADRTHAVTAARVAACLGLPGNTPEAVAACADRVLTRRALVAARLPSPAFEPVSPDDDLDARVVAALSRIALPCVVGPALDLTGPALGALSSPGVPGAPGPGTGSGGEPGLALCSTYGEVIAHCRRIVSPAAGTGIPAGTAVIEGRLPGPGFGVDTVGAGGFHRCAGITAGQVTAPPHLVERGHVPAMPLPPDRVRTLTATATRALAAVGLTHGAAHVQMRLAGDHAYVVRIDAHPADGADRADAAAFARECGFDLLDAHLRAVTGLDQLPLPGRPAPSGNPFPGAHPFPAASRARRVRRLGASGAGAGIPAGDAGR</sequence>
<gene>
    <name evidence="7" type="ORF">GCM10017559_06230</name>
</gene>
<accession>A0ABN3XTD6</accession>
<comment type="caution">
    <text evidence="7">The sequence shown here is derived from an EMBL/GenBank/DDBJ whole genome shotgun (WGS) entry which is preliminary data.</text>
</comment>
<keyword evidence="8" id="KW-1185">Reference proteome</keyword>
<keyword evidence="2 4" id="KW-0547">Nucleotide-binding</keyword>
<dbReference type="Gene3D" id="3.40.50.20">
    <property type="match status" value="1"/>
</dbReference>
<keyword evidence="1" id="KW-0436">Ligase</keyword>
<dbReference type="InterPro" id="IPR052032">
    <property type="entry name" value="ATP-dep_AA_Ligase"/>
</dbReference>
<dbReference type="PROSITE" id="PS50975">
    <property type="entry name" value="ATP_GRASP"/>
    <property type="match status" value="1"/>
</dbReference>
<protein>
    <recommendedName>
        <fullName evidence="6">ATP-grasp domain-containing protein</fullName>
    </recommendedName>
</protein>
<evidence type="ECO:0000256" key="2">
    <source>
        <dbReference type="ARBA" id="ARBA00022741"/>
    </source>
</evidence>
<dbReference type="PANTHER" id="PTHR43585:SF2">
    <property type="entry name" value="ATP-GRASP ENZYME FSQD"/>
    <property type="match status" value="1"/>
</dbReference>
<organism evidence="7 8">
    <name type="scientific">Streptosporangium longisporum</name>
    <dbReference type="NCBI Taxonomy" id="46187"/>
    <lineage>
        <taxon>Bacteria</taxon>
        <taxon>Bacillati</taxon>
        <taxon>Actinomycetota</taxon>
        <taxon>Actinomycetes</taxon>
        <taxon>Streptosporangiales</taxon>
        <taxon>Streptosporangiaceae</taxon>
        <taxon>Streptosporangium</taxon>
    </lineage>
</organism>
<evidence type="ECO:0000259" key="6">
    <source>
        <dbReference type="PROSITE" id="PS50975"/>
    </source>
</evidence>
<evidence type="ECO:0000256" key="4">
    <source>
        <dbReference type="PROSITE-ProRule" id="PRU00409"/>
    </source>
</evidence>
<evidence type="ECO:0000256" key="1">
    <source>
        <dbReference type="ARBA" id="ARBA00022598"/>
    </source>
</evidence>
<keyword evidence="3 4" id="KW-0067">ATP-binding</keyword>
<feature type="compositionally biased region" description="Pro residues" evidence="5">
    <location>
        <begin position="347"/>
        <end position="361"/>
    </location>
</feature>
<dbReference type="Gene3D" id="3.30.470.20">
    <property type="entry name" value="ATP-grasp fold, B domain"/>
    <property type="match status" value="1"/>
</dbReference>
<dbReference type="Proteomes" id="UP001499930">
    <property type="component" value="Unassembled WGS sequence"/>
</dbReference>
<dbReference type="InterPro" id="IPR011761">
    <property type="entry name" value="ATP-grasp"/>
</dbReference>
<evidence type="ECO:0000256" key="5">
    <source>
        <dbReference type="SAM" id="MobiDB-lite"/>
    </source>
</evidence>
<reference evidence="7 8" key="1">
    <citation type="journal article" date="2019" name="Int. J. Syst. Evol. Microbiol.">
        <title>The Global Catalogue of Microorganisms (GCM) 10K type strain sequencing project: providing services to taxonomists for standard genome sequencing and annotation.</title>
        <authorList>
            <consortium name="The Broad Institute Genomics Platform"/>
            <consortium name="The Broad Institute Genome Sequencing Center for Infectious Disease"/>
            <person name="Wu L."/>
            <person name="Ma J."/>
        </authorList>
    </citation>
    <scope>NUCLEOTIDE SEQUENCE [LARGE SCALE GENOMIC DNA]</scope>
    <source>
        <strain evidence="7 8">JCM 3106</strain>
    </source>
</reference>
<evidence type="ECO:0000313" key="8">
    <source>
        <dbReference type="Proteomes" id="UP001499930"/>
    </source>
</evidence>
<dbReference type="RefSeq" id="WP_344887907.1">
    <property type="nucleotide sequence ID" value="NZ_BAAAWD010000003.1"/>
</dbReference>
<feature type="domain" description="ATP-grasp" evidence="6">
    <location>
        <begin position="111"/>
        <end position="339"/>
    </location>
</feature>
<dbReference type="PANTHER" id="PTHR43585">
    <property type="entry name" value="FUMIPYRROLE BIOSYNTHESIS PROTEIN C"/>
    <property type="match status" value="1"/>
</dbReference>
<dbReference type="SUPFAM" id="SSF56059">
    <property type="entry name" value="Glutathione synthetase ATP-binding domain-like"/>
    <property type="match status" value="1"/>
</dbReference>
<proteinExistence type="predicted"/>